<dbReference type="EMBL" id="AYXG01000101">
    <property type="protein sequence ID" value="EWC61824.1"/>
    <property type="molecule type" value="Genomic_DNA"/>
</dbReference>
<gene>
    <name evidence="4" type="ORF">UO65_2883</name>
</gene>
<evidence type="ECO:0000259" key="3">
    <source>
        <dbReference type="Pfam" id="PF08924"/>
    </source>
</evidence>
<evidence type="ECO:0000256" key="1">
    <source>
        <dbReference type="SAM" id="MobiDB-lite"/>
    </source>
</evidence>
<sequence length="731" mass="78417">MVDEMVVRAQRFINSYSVAGIPKVAENGKTGWPVMYALTRALQYELGITALSDSFGPTTLAALQSRFPVVDAGTRHANAYRIVQSALYCKGYDGGNIDGTFNSRVSTAVTRLKQDMGVSAAYPGDGVTPKVFKALLTMDAYVTLSGGGEQIRSVQQWLNGRHQARRNFFIIPCDGHFSRDVQKALVYAIQYEIGMGDDVANGVFGPGTRDGIRAHPLATGSTGTWVSLFSAALVFNQRPGVAFTSAFGSDLAAAVRSFQAFVALPVTGTGDFATWASLLVSTGDATRRGTAADCVTEVTADRAVALRAAGYRVVGRYLANAPGSSLNKQIQPGELQRLRSFGLNSFPIYQTLGGSADYFSHQQGVADALAAVQRARHHGYRPGTRIYFAVDFDALDHQVTEGVLPHFRAIAATAAQYGAEYRVGIYGPRNVCSRVAAEGLADASFVSDMSTGFSGNLGYPMPANWAFDQISTISVGSGSGAIEIDNNISSGRDPGQSSYDPEVPDSALDVSFDPAKRDALLADVRAYLEGRGVPETGGDGWQALTLNSTTEAVDVVLALDWLITRLARSYRMRKALIQCPLLWEYRAYNVGDPAADALVRQYHEGTGVGPADSSTGLGQVFARTAITATNHCVRQGVIGGQLRNPDADADLWEVWQKLNGDPVYNVGVIPAVHVWGAADIGVARPNPLTNEDDSRRIMARYNGTANSSVGYGVAMVDLYRIFERYQAPLRS</sequence>
<feature type="region of interest" description="Disordered" evidence="1">
    <location>
        <begin position="484"/>
        <end position="504"/>
    </location>
</feature>
<feature type="domain" description="Rv2525c-like glycoside hydrolase-like" evidence="3">
    <location>
        <begin position="305"/>
        <end position="488"/>
    </location>
</feature>
<dbReference type="Proteomes" id="UP000019277">
    <property type="component" value="Unassembled WGS sequence"/>
</dbReference>
<evidence type="ECO:0000313" key="4">
    <source>
        <dbReference type="EMBL" id="EWC61824.1"/>
    </source>
</evidence>
<dbReference type="InterPro" id="IPR017853">
    <property type="entry name" value="GH"/>
</dbReference>
<reference evidence="4 5" key="1">
    <citation type="journal article" date="2014" name="Genome Announc.">
        <title>Draft Genome Sequence of the Antitrypanosomally Active Sponge-Associated Bacterium Actinokineospora sp. Strain EG49.</title>
        <authorList>
            <person name="Harjes J."/>
            <person name="Ryu T."/>
            <person name="Abdelmohsen U.R."/>
            <person name="Moitinho-Silva L."/>
            <person name="Horn H."/>
            <person name="Ravasi T."/>
            <person name="Hentschel U."/>
        </authorList>
    </citation>
    <scope>NUCLEOTIDE SEQUENCE [LARGE SCALE GENOMIC DNA]</scope>
    <source>
        <strain evidence="4 5">EG49</strain>
    </source>
</reference>
<dbReference type="eggNOG" id="COG3409">
    <property type="taxonomic scope" value="Bacteria"/>
</dbReference>
<evidence type="ECO:0000259" key="2">
    <source>
        <dbReference type="Pfam" id="PF01471"/>
    </source>
</evidence>
<feature type="domain" description="Peptidoglycan binding-like" evidence="2">
    <location>
        <begin position="242"/>
        <end position="278"/>
    </location>
</feature>
<dbReference type="InterPro" id="IPR036365">
    <property type="entry name" value="PGBD-like_sf"/>
</dbReference>
<feature type="compositionally biased region" description="Polar residues" evidence="1">
    <location>
        <begin position="486"/>
        <end position="499"/>
    </location>
</feature>
<dbReference type="OrthoDB" id="1795295at2"/>
<evidence type="ECO:0000313" key="5">
    <source>
        <dbReference type="Proteomes" id="UP000019277"/>
    </source>
</evidence>
<dbReference type="STRING" id="909613.UO65_2883"/>
<dbReference type="SUPFAM" id="SSF51445">
    <property type="entry name" value="(Trans)glycosidases"/>
    <property type="match status" value="1"/>
</dbReference>
<organism evidence="4 5">
    <name type="scientific">Actinokineospora spheciospongiae</name>
    <dbReference type="NCBI Taxonomy" id="909613"/>
    <lineage>
        <taxon>Bacteria</taxon>
        <taxon>Bacillati</taxon>
        <taxon>Actinomycetota</taxon>
        <taxon>Actinomycetes</taxon>
        <taxon>Pseudonocardiales</taxon>
        <taxon>Pseudonocardiaceae</taxon>
        <taxon>Actinokineospora</taxon>
    </lineage>
</organism>
<proteinExistence type="predicted"/>
<dbReference type="CDD" id="cd06418">
    <property type="entry name" value="GH25_BacA-like"/>
    <property type="match status" value="1"/>
</dbReference>
<dbReference type="Gene3D" id="1.10.101.10">
    <property type="entry name" value="PGBD-like superfamily/PGBD"/>
    <property type="match status" value="1"/>
</dbReference>
<comment type="caution">
    <text evidence="4">The sequence shown here is derived from an EMBL/GenBank/DDBJ whole genome shotgun (WGS) entry which is preliminary data.</text>
</comment>
<dbReference type="InterPro" id="IPR015020">
    <property type="entry name" value="Rv2525c-like_Glyco_Hydro-like"/>
</dbReference>
<dbReference type="Gene3D" id="3.20.20.80">
    <property type="entry name" value="Glycosidases"/>
    <property type="match status" value="1"/>
</dbReference>
<dbReference type="InterPro" id="IPR036366">
    <property type="entry name" value="PGBDSf"/>
</dbReference>
<protein>
    <submittedName>
        <fullName evidence="4">Putative peptidoglycan binding domain protein</fullName>
    </submittedName>
</protein>
<dbReference type="PATRIC" id="fig|909613.9.peg.2883"/>
<dbReference type="Pfam" id="PF08924">
    <property type="entry name" value="Rv2525c_GlyHyd-like"/>
    <property type="match status" value="1"/>
</dbReference>
<keyword evidence="5" id="KW-1185">Reference proteome</keyword>
<dbReference type="InterPro" id="IPR002477">
    <property type="entry name" value="Peptidoglycan-bd-like"/>
</dbReference>
<dbReference type="Pfam" id="PF01471">
    <property type="entry name" value="PG_binding_1"/>
    <property type="match status" value="1"/>
</dbReference>
<dbReference type="SUPFAM" id="SSF47090">
    <property type="entry name" value="PGBD-like"/>
    <property type="match status" value="2"/>
</dbReference>
<dbReference type="RefSeq" id="WP_035282679.1">
    <property type="nucleotide sequence ID" value="NZ_AYXG01000101.1"/>
</dbReference>
<accession>W7J6Z9</accession>
<dbReference type="AlphaFoldDB" id="W7J6Z9"/>
<name>W7J6Z9_9PSEU</name>